<dbReference type="PANTHER" id="PTHR19282:SF452">
    <property type="entry name" value="LD03691P"/>
    <property type="match status" value="1"/>
</dbReference>
<evidence type="ECO:0000256" key="3">
    <source>
        <dbReference type="ARBA" id="ARBA00022989"/>
    </source>
</evidence>
<evidence type="ECO:0000256" key="5">
    <source>
        <dbReference type="SAM" id="Phobius"/>
    </source>
</evidence>
<dbReference type="InterPro" id="IPR018499">
    <property type="entry name" value="Tetraspanin/Peripherin"/>
</dbReference>
<feature type="transmembrane region" description="Helical" evidence="5">
    <location>
        <begin position="12"/>
        <end position="32"/>
    </location>
</feature>
<comment type="subcellular location">
    <subcellularLocation>
        <location evidence="1">Membrane</location>
        <topology evidence="1">Multi-pass membrane protein</topology>
    </subcellularLocation>
</comment>
<keyword evidence="7" id="KW-1185">Reference proteome</keyword>
<dbReference type="AlphaFoldDB" id="A0AAD9NDG8"/>
<keyword evidence="3 5" id="KW-1133">Transmembrane helix</keyword>
<keyword evidence="4 5" id="KW-0472">Membrane</keyword>
<dbReference type="Pfam" id="PF00335">
    <property type="entry name" value="Tetraspanin"/>
    <property type="match status" value="1"/>
</dbReference>
<proteinExistence type="predicted"/>
<accession>A0AAD9NDG8</accession>
<evidence type="ECO:0008006" key="8">
    <source>
        <dbReference type="Google" id="ProtNLM"/>
    </source>
</evidence>
<feature type="transmembrane region" description="Helical" evidence="5">
    <location>
        <begin position="110"/>
        <end position="134"/>
    </location>
</feature>
<evidence type="ECO:0000256" key="4">
    <source>
        <dbReference type="ARBA" id="ARBA00023136"/>
    </source>
</evidence>
<feature type="transmembrane region" description="Helical" evidence="5">
    <location>
        <begin position="225"/>
        <end position="247"/>
    </location>
</feature>
<organism evidence="6 7">
    <name type="scientific">Ridgeia piscesae</name>
    <name type="common">Tubeworm</name>
    <dbReference type="NCBI Taxonomy" id="27915"/>
    <lineage>
        <taxon>Eukaryota</taxon>
        <taxon>Metazoa</taxon>
        <taxon>Spiralia</taxon>
        <taxon>Lophotrochozoa</taxon>
        <taxon>Annelida</taxon>
        <taxon>Polychaeta</taxon>
        <taxon>Sedentaria</taxon>
        <taxon>Canalipalpata</taxon>
        <taxon>Sabellida</taxon>
        <taxon>Siboglinidae</taxon>
        <taxon>Ridgeia</taxon>
    </lineage>
</organism>
<evidence type="ECO:0000256" key="2">
    <source>
        <dbReference type="ARBA" id="ARBA00022692"/>
    </source>
</evidence>
<dbReference type="EMBL" id="JAODUO010001342">
    <property type="protein sequence ID" value="KAK2165985.1"/>
    <property type="molecule type" value="Genomic_DNA"/>
</dbReference>
<evidence type="ECO:0000313" key="7">
    <source>
        <dbReference type="Proteomes" id="UP001209878"/>
    </source>
</evidence>
<reference evidence="6" key="1">
    <citation type="journal article" date="2023" name="Mol. Biol. Evol.">
        <title>Third-Generation Sequencing Reveals the Adaptive Role of the Epigenome in Three Deep-Sea Polychaetes.</title>
        <authorList>
            <person name="Perez M."/>
            <person name="Aroh O."/>
            <person name="Sun Y."/>
            <person name="Lan Y."/>
            <person name="Juniper S.K."/>
            <person name="Young C.R."/>
            <person name="Angers B."/>
            <person name="Qian P.Y."/>
        </authorList>
    </citation>
    <scope>NUCLEOTIDE SEQUENCE</scope>
    <source>
        <strain evidence="6">R07B-5</strain>
    </source>
</reference>
<gene>
    <name evidence="6" type="ORF">NP493_1344g00055</name>
</gene>
<dbReference type="PANTHER" id="PTHR19282">
    <property type="entry name" value="TETRASPANIN"/>
    <property type="match status" value="1"/>
</dbReference>
<comment type="caution">
    <text evidence="6">The sequence shown here is derived from an EMBL/GenBank/DDBJ whole genome shotgun (WGS) entry which is preliminary data.</text>
</comment>
<name>A0AAD9NDG8_RIDPI</name>
<dbReference type="GO" id="GO:0016020">
    <property type="term" value="C:membrane"/>
    <property type="evidence" value="ECO:0007669"/>
    <property type="project" value="UniProtKB-SubCell"/>
</dbReference>
<dbReference type="Proteomes" id="UP001209878">
    <property type="component" value="Unassembled WGS sequence"/>
</dbReference>
<feature type="transmembrane region" description="Helical" evidence="5">
    <location>
        <begin position="78"/>
        <end position="98"/>
    </location>
</feature>
<evidence type="ECO:0000256" key="1">
    <source>
        <dbReference type="ARBA" id="ARBA00004141"/>
    </source>
</evidence>
<keyword evidence="2 5" id="KW-0812">Transmembrane</keyword>
<evidence type="ECO:0000313" key="6">
    <source>
        <dbReference type="EMBL" id="KAK2165985.1"/>
    </source>
</evidence>
<sequence length="257" mass="27436">MGLRGCARTLLVIINIVFVVIGGALLGAGIFLKVSSEQTAGLVDEIKANIPDLASGAQIDDAQATASPLLSDDDINDLLNGITMAFIILGLFLFLLGMSGCCGACCAVKTLLIIYVCFVVLVFIAFLAVLIIFATKKVDDSVKSEADKVLQKEYAGIDDFSIKSLTLNYFMITTPVACCKMEGKFPSSTPKDKNCTLVPTDENNNWKTGCNDKVTEALDTYRSPAVGGCAGIMVFQLVCFIMAVYIIKNSEVAPEKA</sequence>
<protein>
    <recommendedName>
        <fullName evidence="8">Tetraspanin</fullName>
    </recommendedName>
</protein>